<dbReference type="PANTHER" id="PTHR43289">
    <property type="entry name" value="MITOGEN-ACTIVATED PROTEIN KINASE KINASE KINASE 20-RELATED"/>
    <property type="match status" value="1"/>
</dbReference>
<dbReference type="GO" id="GO:0005524">
    <property type="term" value="F:ATP binding"/>
    <property type="evidence" value="ECO:0007669"/>
    <property type="project" value="UniProtKB-UniRule"/>
</dbReference>
<name>A0A840PFV0_9ACTN</name>
<sequence length="535" mass="57066">MIGSRRLAGRYRLLNPLGEGDSGTIWLAADDVLGRDVAVKEVRLAPGLDEARRRELCEATVREANVAARLKHPSIVTIHDVIVEGGRPWVVMERLSGSSLEELVRRRGPLPPHQIARVGVSVLAALAVAHAAGVVHRDIKPGNVILTRTGRAVLTDFGIAAIEGEATLDRTVHLVGAPEYIAPERLRGEPGGPASDLWSLGATLYFGVEGRPPHHADTPVAVLSKVLVEPPRPPERAGALGPALLRLLAPEPGDRPALAEAARELEPLTAEPVAVPQQAPPPEPVPGAPFGPTRTTGATAPVPARPPRTWPIAAGIVLLLAVIAAGSALTVNVAAALTAPEPPRPRATPTPTRLSESPGRFGLPVRVCDLLTAEQVRRMLPGIEDVKGGATNREGCSWEAEGMGIEANPVTLLSGEEHWGSSPRRAHERFVNQRNATIPSGTLVWSWDDIGARLRSARNTGPEPVTGVGDEAFAYQVYDNRSHLKPEQSYIVFRLDNLVMEVGYTAIDGKLDEKALRDGARTIADWMVAALKRTG</sequence>
<dbReference type="AlphaFoldDB" id="A0A840PFV0"/>
<organism evidence="10 11">
    <name type="scientific">Thermocatellispora tengchongensis</name>
    <dbReference type="NCBI Taxonomy" id="1073253"/>
    <lineage>
        <taxon>Bacteria</taxon>
        <taxon>Bacillati</taxon>
        <taxon>Actinomycetota</taxon>
        <taxon>Actinomycetes</taxon>
        <taxon>Streptosporangiales</taxon>
        <taxon>Streptosporangiaceae</taxon>
        <taxon>Thermocatellispora</taxon>
    </lineage>
</organism>
<protein>
    <recommendedName>
        <fullName evidence="1">non-specific serine/threonine protein kinase</fullName>
        <ecNumber evidence="1">2.7.11.1</ecNumber>
    </recommendedName>
</protein>
<dbReference type="PANTHER" id="PTHR43289:SF6">
    <property type="entry name" value="SERINE_THREONINE-PROTEIN KINASE NEKL-3"/>
    <property type="match status" value="1"/>
</dbReference>
<keyword evidence="5" id="KW-0418">Kinase</keyword>
<evidence type="ECO:0000313" key="10">
    <source>
        <dbReference type="EMBL" id="MBB5134915.1"/>
    </source>
</evidence>
<dbReference type="Pfam" id="PF00069">
    <property type="entry name" value="Pkinase"/>
    <property type="match status" value="1"/>
</dbReference>
<accession>A0A840PFV0</accession>
<evidence type="ECO:0000256" key="4">
    <source>
        <dbReference type="ARBA" id="ARBA00022741"/>
    </source>
</evidence>
<keyword evidence="3" id="KW-0808">Transferase</keyword>
<evidence type="ECO:0000256" key="6">
    <source>
        <dbReference type="ARBA" id="ARBA00022840"/>
    </source>
</evidence>
<keyword evidence="4 7" id="KW-0547">Nucleotide-binding</keyword>
<reference evidence="10 11" key="1">
    <citation type="submission" date="2020-08" db="EMBL/GenBank/DDBJ databases">
        <title>Genomic Encyclopedia of Type Strains, Phase IV (KMG-IV): sequencing the most valuable type-strain genomes for metagenomic binning, comparative biology and taxonomic classification.</title>
        <authorList>
            <person name="Goeker M."/>
        </authorList>
    </citation>
    <scope>NUCLEOTIDE SEQUENCE [LARGE SCALE GENOMIC DNA]</scope>
    <source>
        <strain evidence="10 11">DSM 45615</strain>
    </source>
</reference>
<dbReference type="PROSITE" id="PS00107">
    <property type="entry name" value="PROTEIN_KINASE_ATP"/>
    <property type="match status" value="1"/>
</dbReference>
<evidence type="ECO:0000256" key="1">
    <source>
        <dbReference type="ARBA" id="ARBA00012513"/>
    </source>
</evidence>
<dbReference type="InterPro" id="IPR000719">
    <property type="entry name" value="Prot_kinase_dom"/>
</dbReference>
<keyword evidence="2" id="KW-0723">Serine/threonine-protein kinase</keyword>
<dbReference type="Proteomes" id="UP000578449">
    <property type="component" value="Unassembled WGS sequence"/>
</dbReference>
<feature type="compositionally biased region" description="Pro residues" evidence="8">
    <location>
        <begin position="278"/>
        <end position="289"/>
    </location>
</feature>
<comment type="caution">
    <text evidence="10">The sequence shown here is derived from an EMBL/GenBank/DDBJ whole genome shotgun (WGS) entry which is preliminary data.</text>
</comment>
<feature type="region of interest" description="Disordered" evidence="8">
    <location>
        <begin position="339"/>
        <end position="359"/>
    </location>
</feature>
<dbReference type="SUPFAM" id="SSF56112">
    <property type="entry name" value="Protein kinase-like (PK-like)"/>
    <property type="match status" value="1"/>
</dbReference>
<keyword evidence="6 7" id="KW-0067">ATP-binding</keyword>
<dbReference type="InterPro" id="IPR008271">
    <property type="entry name" value="Ser/Thr_kinase_AS"/>
</dbReference>
<dbReference type="Gene3D" id="1.10.510.10">
    <property type="entry name" value="Transferase(Phosphotransferase) domain 1"/>
    <property type="match status" value="1"/>
</dbReference>
<dbReference type="InterPro" id="IPR017441">
    <property type="entry name" value="Protein_kinase_ATP_BS"/>
</dbReference>
<evidence type="ECO:0000256" key="8">
    <source>
        <dbReference type="SAM" id="MobiDB-lite"/>
    </source>
</evidence>
<feature type="domain" description="Protein kinase" evidence="9">
    <location>
        <begin position="11"/>
        <end position="269"/>
    </location>
</feature>
<evidence type="ECO:0000313" key="11">
    <source>
        <dbReference type="Proteomes" id="UP000578449"/>
    </source>
</evidence>
<dbReference type="GO" id="GO:0004674">
    <property type="term" value="F:protein serine/threonine kinase activity"/>
    <property type="evidence" value="ECO:0007669"/>
    <property type="project" value="UniProtKB-KW"/>
</dbReference>
<evidence type="ECO:0000256" key="2">
    <source>
        <dbReference type="ARBA" id="ARBA00022527"/>
    </source>
</evidence>
<evidence type="ECO:0000259" key="9">
    <source>
        <dbReference type="PROSITE" id="PS50011"/>
    </source>
</evidence>
<dbReference type="EMBL" id="JACHGN010000009">
    <property type="protein sequence ID" value="MBB5134915.1"/>
    <property type="molecule type" value="Genomic_DNA"/>
</dbReference>
<dbReference type="EC" id="2.7.11.1" evidence="1"/>
<gene>
    <name evidence="10" type="ORF">HNP84_004649</name>
</gene>
<evidence type="ECO:0000256" key="7">
    <source>
        <dbReference type="PROSITE-ProRule" id="PRU10141"/>
    </source>
</evidence>
<keyword evidence="11" id="KW-1185">Reference proteome</keyword>
<dbReference type="CDD" id="cd14014">
    <property type="entry name" value="STKc_PknB_like"/>
    <property type="match status" value="1"/>
</dbReference>
<dbReference type="PROSITE" id="PS00108">
    <property type="entry name" value="PROTEIN_KINASE_ST"/>
    <property type="match status" value="1"/>
</dbReference>
<dbReference type="Gene3D" id="3.30.200.20">
    <property type="entry name" value="Phosphorylase Kinase, domain 1"/>
    <property type="match status" value="1"/>
</dbReference>
<feature type="binding site" evidence="7">
    <location>
        <position position="40"/>
    </location>
    <ligand>
        <name>ATP</name>
        <dbReference type="ChEBI" id="CHEBI:30616"/>
    </ligand>
</feature>
<evidence type="ECO:0000256" key="5">
    <source>
        <dbReference type="ARBA" id="ARBA00022777"/>
    </source>
</evidence>
<dbReference type="SMART" id="SM00220">
    <property type="entry name" value="S_TKc"/>
    <property type="match status" value="1"/>
</dbReference>
<feature type="region of interest" description="Disordered" evidence="8">
    <location>
        <begin position="276"/>
        <end position="295"/>
    </location>
</feature>
<dbReference type="InterPro" id="IPR011009">
    <property type="entry name" value="Kinase-like_dom_sf"/>
</dbReference>
<dbReference type="PROSITE" id="PS50011">
    <property type="entry name" value="PROTEIN_KINASE_DOM"/>
    <property type="match status" value="1"/>
</dbReference>
<dbReference type="RefSeq" id="WP_185051785.1">
    <property type="nucleotide sequence ID" value="NZ_BAABIX010000004.1"/>
</dbReference>
<evidence type="ECO:0000256" key="3">
    <source>
        <dbReference type="ARBA" id="ARBA00022679"/>
    </source>
</evidence>
<proteinExistence type="predicted"/>